<dbReference type="EMBL" id="JANBUH010000065">
    <property type="protein sequence ID" value="KAJ2755379.1"/>
    <property type="molecule type" value="Genomic_DNA"/>
</dbReference>
<evidence type="ECO:0000256" key="1">
    <source>
        <dbReference type="SAM" id="SignalP"/>
    </source>
</evidence>
<dbReference type="OrthoDB" id="5561505at2759"/>
<dbReference type="AlphaFoldDB" id="A0A9W8GYH3"/>
<evidence type="ECO:0000313" key="2">
    <source>
        <dbReference type="EMBL" id="KAJ2755379.1"/>
    </source>
</evidence>
<gene>
    <name evidence="2" type="ORF">GGI19_001687</name>
</gene>
<sequence>MRFYLLLAVLSCLLALCTSTFIAISNATSFKNYEALDTRCYKVDPWYLGNKNRITVSGTVTYVFANDDCTNLVGVGYHTANVWQAVSRPIRSFYSTNSW</sequence>
<name>A0A9W8GYH3_9FUNG</name>
<organism evidence="2 3">
    <name type="scientific">Coemansia pectinata</name>
    <dbReference type="NCBI Taxonomy" id="1052879"/>
    <lineage>
        <taxon>Eukaryota</taxon>
        <taxon>Fungi</taxon>
        <taxon>Fungi incertae sedis</taxon>
        <taxon>Zoopagomycota</taxon>
        <taxon>Kickxellomycotina</taxon>
        <taxon>Kickxellomycetes</taxon>
        <taxon>Kickxellales</taxon>
        <taxon>Kickxellaceae</taxon>
        <taxon>Coemansia</taxon>
    </lineage>
</organism>
<feature type="chain" id="PRO_5040908744" evidence="1">
    <location>
        <begin position="20"/>
        <end position="99"/>
    </location>
</feature>
<accession>A0A9W8GYH3</accession>
<comment type="caution">
    <text evidence="2">The sequence shown here is derived from an EMBL/GenBank/DDBJ whole genome shotgun (WGS) entry which is preliminary data.</text>
</comment>
<feature type="signal peptide" evidence="1">
    <location>
        <begin position="1"/>
        <end position="19"/>
    </location>
</feature>
<evidence type="ECO:0000313" key="3">
    <source>
        <dbReference type="Proteomes" id="UP001140011"/>
    </source>
</evidence>
<keyword evidence="1" id="KW-0732">Signal</keyword>
<protein>
    <submittedName>
        <fullName evidence="2">Uncharacterized protein</fullName>
    </submittedName>
</protein>
<keyword evidence="3" id="KW-1185">Reference proteome</keyword>
<proteinExistence type="predicted"/>
<dbReference type="Proteomes" id="UP001140011">
    <property type="component" value="Unassembled WGS sequence"/>
</dbReference>
<reference evidence="2" key="1">
    <citation type="submission" date="2022-07" db="EMBL/GenBank/DDBJ databases">
        <title>Phylogenomic reconstructions and comparative analyses of Kickxellomycotina fungi.</title>
        <authorList>
            <person name="Reynolds N.K."/>
            <person name="Stajich J.E."/>
            <person name="Barry K."/>
            <person name="Grigoriev I.V."/>
            <person name="Crous P."/>
            <person name="Smith M.E."/>
        </authorList>
    </citation>
    <scope>NUCLEOTIDE SEQUENCE</scope>
    <source>
        <strain evidence="2">BCRC 34297</strain>
    </source>
</reference>